<protein>
    <submittedName>
        <fullName evidence="2">Uncharacterized protein</fullName>
    </submittedName>
</protein>
<dbReference type="AlphaFoldDB" id="A0ABD3RGF2"/>
<evidence type="ECO:0000256" key="1">
    <source>
        <dbReference type="SAM" id="MobiDB-lite"/>
    </source>
</evidence>
<feature type="region of interest" description="Disordered" evidence="1">
    <location>
        <begin position="16"/>
        <end position="60"/>
    </location>
</feature>
<feature type="compositionally biased region" description="Polar residues" evidence="1">
    <location>
        <begin position="194"/>
        <end position="207"/>
    </location>
</feature>
<comment type="caution">
    <text evidence="2">The sequence shown here is derived from an EMBL/GenBank/DDBJ whole genome shotgun (WGS) entry which is preliminary data.</text>
</comment>
<feature type="compositionally biased region" description="Polar residues" evidence="1">
    <location>
        <begin position="162"/>
        <end position="174"/>
    </location>
</feature>
<organism evidence="2 3">
    <name type="scientific">Cyclostephanos tholiformis</name>
    <dbReference type="NCBI Taxonomy" id="382380"/>
    <lineage>
        <taxon>Eukaryota</taxon>
        <taxon>Sar</taxon>
        <taxon>Stramenopiles</taxon>
        <taxon>Ochrophyta</taxon>
        <taxon>Bacillariophyta</taxon>
        <taxon>Coscinodiscophyceae</taxon>
        <taxon>Thalassiosirophycidae</taxon>
        <taxon>Stephanodiscales</taxon>
        <taxon>Stephanodiscaceae</taxon>
        <taxon>Cyclostephanos</taxon>
    </lineage>
</organism>
<dbReference type="Proteomes" id="UP001530377">
    <property type="component" value="Unassembled WGS sequence"/>
</dbReference>
<feature type="region of interest" description="Disordered" evidence="1">
    <location>
        <begin position="326"/>
        <end position="346"/>
    </location>
</feature>
<keyword evidence="3" id="KW-1185">Reference proteome</keyword>
<name>A0ABD3RGF2_9STRA</name>
<proteinExistence type="predicted"/>
<feature type="compositionally biased region" description="Basic residues" evidence="1">
    <location>
        <begin position="330"/>
        <end position="339"/>
    </location>
</feature>
<evidence type="ECO:0000313" key="3">
    <source>
        <dbReference type="Proteomes" id="UP001530377"/>
    </source>
</evidence>
<reference evidence="2 3" key="1">
    <citation type="submission" date="2024-10" db="EMBL/GenBank/DDBJ databases">
        <title>Updated reference genomes for cyclostephanoid diatoms.</title>
        <authorList>
            <person name="Roberts W.R."/>
            <person name="Alverson A.J."/>
        </authorList>
    </citation>
    <scope>NUCLEOTIDE SEQUENCE [LARGE SCALE GENOMIC DNA]</scope>
    <source>
        <strain evidence="2 3">AJA228-03</strain>
    </source>
</reference>
<gene>
    <name evidence="2" type="ORF">ACHAXA_010030</name>
</gene>
<accession>A0ABD3RGF2</accession>
<sequence length="368" mass="41346">MTRAKTMLEMCELHDMLRLGEEMTPVPRSSSGRNEDDDNDDNGGCFYIDSSHSPALDVDREPDVATEAVVHPPEEAQKVCSKGVFETSLRRSKSAESLITPHRLRVIDLSHDMIHSKVDNEERTNEDPILHEEQGYNACVEQNGDESFIPLNDLVLSPQVSKTSQSQLTNSNHSIDVIPPRQSTSFGKPLRSNLKGSSNSLGCLVDSSQRDGSTKNPGIRRNVSFSSIEIRSYAITLGDAPTVSGPPISLDWEYYPTETKECTVDAYEGEVNNAGAFPHQDHDDDLPRSRQRRERHGLWISPIDRQYLLMREWGYSRREIEGAMKEARRASQRRARTARKSGLEPLEEALEKAMKKVASLGRSLKMRP</sequence>
<feature type="region of interest" description="Disordered" evidence="1">
    <location>
        <begin position="162"/>
        <end position="220"/>
    </location>
</feature>
<dbReference type="EMBL" id="JALLPB020000220">
    <property type="protein sequence ID" value="KAL3812058.1"/>
    <property type="molecule type" value="Genomic_DNA"/>
</dbReference>
<evidence type="ECO:0000313" key="2">
    <source>
        <dbReference type="EMBL" id="KAL3812058.1"/>
    </source>
</evidence>